<dbReference type="EMBL" id="DVOD01000033">
    <property type="protein sequence ID" value="HIU92418.1"/>
    <property type="molecule type" value="Genomic_DNA"/>
</dbReference>
<reference evidence="2" key="1">
    <citation type="submission" date="2020-10" db="EMBL/GenBank/DDBJ databases">
        <authorList>
            <person name="Gilroy R."/>
        </authorList>
    </citation>
    <scope>NUCLEOTIDE SEQUENCE</scope>
    <source>
        <strain evidence="2">CHK154-7741</strain>
    </source>
</reference>
<name>A0A9D1N0I4_9CLOT</name>
<proteinExistence type="predicted"/>
<feature type="transmembrane region" description="Helical" evidence="1">
    <location>
        <begin position="61"/>
        <end position="81"/>
    </location>
</feature>
<gene>
    <name evidence="2" type="ORF">IAD26_04715</name>
</gene>
<sequence>MKLHSINTSFNSNYKTNFKQDQAEKAPVKKTGLLEKFHEKTKNSADMTDTIVVPRTIFKGYLGIMAGTTLITVGSLLGKTLAKTSKALSFAGLAASLYGTYAFVRPFIIKDAPGVETKKEEV</sequence>
<evidence type="ECO:0000313" key="3">
    <source>
        <dbReference type="Proteomes" id="UP000886748"/>
    </source>
</evidence>
<evidence type="ECO:0000313" key="2">
    <source>
        <dbReference type="EMBL" id="HIU92418.1"/>
    </source>
</evidence>
<protein>
    <submittedName>
        <fullName evidence="2">Uncharacterized protein</fullName>
    </submittedName>
</protein>
<organism evidence="2 3">
    <name type="scientific">Candidatus Limenecus avicola</name>
    <dbReference type="NCBI Taxonomy" id="2840847"/>
    <lineage>
        <taxon>Bacteria</taxon>
        <taxon>Bacillati</taxon>
        <taxon>Bacillota</taxon>
        <taxon>Clostridia</taxon>
        <taxon>Eubacteriales</taxon>
        <taxon>Clostridiaceae</taxon>
        <taxon>Clostridiaceae incertae sedis</taxon>
        <taxon>Candidatus Limenecus</taxon>
    </lineage>
</organism>
<dbReference type="Proteomes" id="UP000886748">
    <property type="component" value="Unassembled WGS sequence"/>
</dbReference>
<dbReference type="AlphaFoldDB" id="A0A9D1N0I4"/>
<keyword evidence="1" id="KW-0472">Membrane</keyword>
<reference evidence="2" key="2">
    <citation type="journal article" date="2021" name="PeerJ">
        <title>Extensive microbial diversity within the chicken gut microbiome revealed by metagenomics and culture.</title>
        <authorList>
            <person name="Gilroy R."/>
            <person name="Ravi A."/>
            <person name="Getino M."/>
            <person name="Pursley I."/>
            <person name="Horton D.L."/>
            <person name="Alikhan N.F."/>
            <person name="Baker D."/>
            <person name="Gharbi K."/>
            <person name="Hall N."/>
            <person name="Watson M."/>
            <person name="Adriaenssens E.M."/>
            <person name="Foster-Nyarko E."/>
            <person name="Jarju S."/>
            <person name="Secka A."/>
            <person name="Antonio M."/>
            <person name="Oren A."/>
            <person name="Chaudhuri R.R."/>
            <person name="La Ragione R."/>
            <person name="Hildebrand F."/>
            <person name="Pallen M.J."/>
        </authorList>
    </citation>
    <scope>NUCLEOTIDE SEQUENCE</scope>
    <source>
        <strain evidence="2">CHK154-7741</strain>
    </source>
</reference>
<keyword evidence="1" id="KW-1133">Transmembrane helix</keyword>
<evidence type="ECO:0000256" key="1">
    <source>
        <dbReference type="SAM" id="Phobius"/>
    </source>
</evidence>
<keyword evidence="1" id="KW-0812">Transmembrane</keyword>
<comment type="caution">
    <text evidence="2">The sequence shown here is derived from an EMBL/GenBank/DDBJ whole genome shotgun (WGS) entry which is preliminary data.</text>
</comment>
<feature type="transmembrane region" description="Helical" evidence="1">
    <location>
        <begin position="87"/>
        <end position="104"/>
    </location>
</feature>
<accession>A0A9D1N0I4</accession>